<evidence type="ECO:0000313" key="5">
    <source>
        <dbReference type="Proteomes" id="UP000256661"/>
    </source>
</evidence>
<feature type="region of interest" description="Disordered" evidence="1">
    <location>
        <begin position="271"/>
        <end position="319"/>
    </location>
</feature>
<feature type="domain" description="PRC-barrel" evidence="2">
    <location>
        <begin position="5"/>
        <end position="75"/>
    </location>
</feature>
<dbReference type="GO" id="GO:0019684">
    <property type="term" value="P:photosynthesis, light reaction"/>
    <property type="evidence" value="ECO:0007669"/>
    <property type="project" value="InterPro"/>
</dbReference>
<feature type="compositionally biased region" description="Low complexity" evidence="1">
    <location>
        <begin position="125"/>
        <end position="150"/>
    </location>
</feature>
<dbReference type="Pfam" id="PF09557">
    <property type="entry name" value="DUF2382"/>
    <property type="match status" value="1"/>
</dbReference>
<feature type="compositionally biased region" description="Basic and acidic residues" evidence="1">
    <location>
        <begin position="284"/>
        <end position="297"/>
    </location>
</feature>
<dbReference type="PANTHER" id="PTHR38463:SF1">
    <property type="entry name" value="STRESS RESPONSE PROTEIN YSNF"/>
    <property type="match status" value="1"/>
</dbReference>
<dbReference type="Proteomes" id="UP000256661">
    <property type="component" value="Unassembled WGS sequence"/>
</dbReference>
<feature type="compositionally biased region" description="Basic and acidic residues" evidence="1">
    <location>
        <begin position="218"/>
        <end position="234"/>
    </location>
</feature>
<dbReference type="EMBL" id="QTTT01000001">
    <property type="protein sequence ID" value="REE99704.1"/>
    <property type="molecule type" value="Genomic_DNA"/>
</dbReference>
<feature type="region of interest" description="Disordered" evidence="1">
    <location>
        <begin position="210"/>
        <end position="248"/>
    </location>
</feature>
<accession>A0A3D9T4T1</accession>
<dbReference type="InterPro" id="IPR014747">
    <property type="entry name" value="Bac_photo_RC_H_C"/>
</dbReference>
<evidence type="ECO:0000313" key="4">
    <source>
        <dbReference type="EMBL" id="REE99704.1"/>
    </source>
</evidence>
<dbReference type="OrthoDB" id="3712018at2"/>
<feature type="compositionally biased region" description="Basic and acidic residues" evidence="1">
    <location>
        <begin position="159"/>
        <end position="197"/>
    </location>
</feature>
<sequence length="319" mass="35004">MITEKQIPNVLDHPLYDVNGSKVGDVKNIFLDDATGLPEWLCVKTGLFGNRETFVPTGNAELISDHVEVTFDKEVIKQAPHVDVDPQGHLSAEEEEQLYNYYGIEWDPGRRHGTAQSGQGRSGRADAAASSQQTGTQGRAAAAPQATVTGRQARTDTAGGRERRPDAGGRAEGARPTDDAMTRSEERLRVGKETRESGRARLHKYVVTEQQQTTVPVSHEEVRLEREPITDQNRDAATSGPSISEADHEIVLHEERAVVSKETVPIERVRATKETVTEQQTVSDEVRKERIELEGDTGRPGGPEKGGPADRGGRHRRQG</sequence>
<evidence type="ECO:0000256" key="1">
    <source>
        <dbReference type="SAM" id="MobiDB-lite"/>
    </source>
</evidence>
<feature type="region of interest" description="Disordered" evidence="1">
    <location>
        <begin position="106"/>
        <end position="197"/>
    </location>
</feature>
<dbReference type="SUPFAM" id="SSF50346">
    <property type="entry name" value="PRC-barrel domain"/>
    <property type="match status" value="1"/>
</dbReference>
<dbReference type="PANTHER" id="PTHR38463">
    <property type="entry name" value="STRESS RESPONSE PROTEIN YSNF"/>
    <property type="match status" value="1"/>
</dbReference>
<feature type="domain" description="DUF2382" evidence="3">
    <location>
        <begin position="181"/>
        <end position="292"/>
    </location>
</feature>
<evidence type="ECO:0000259" key="3">
    <source>
        <dbReference type="Pfam" id="PF09557"/>
    </source>
</evidence>
<evidence type="ECO:0000259" key="2">
    <source>
        <dbReference type="Pfam" id="PF05239"/>
    </source>
</evidence>
<dbReference type="InterPro" id="IPR052967">
    <property type="entry name" value="Stress_Response_Assoc"/>
</dbReference>
<proteinExistence type="predicted"/>
<dbReference type="InterPro" id="IPR011033">
    <property type="entry name" value="PRC_barrel-like_sf"/>
</dbReference>
<name>A0A3D9T4T1_9ACTN</name>
<reference evidence="4 5" key="1">
    <citation type="submission" date="2018-08" db="EMBL/GenBank/DDBJ databases">
        <title>Sequencing the genomes of 1000 actinobacteria strains.</title>
        <authorList>
            <person name="Klenk H.-P."/>
        </authorList>
    </citation>
    <scope>NUCLEOTIDE SEQUENCE [LARGE SCALE GENOMIC DNA]</scope>
    <source>
        <strain evidence="4 5">DSM 43927</strain>
    </source>
</reference>
<comment type="caution">
    <text evidence="4">The sequence shown here is derived from an EMBL/GenBank/DDBJ whole genome shotgun (WGS) entry which is preliminary data.</text>
</comment>
<gene>
    <name evidence="4" type="ORF">DFJ69_5218</name>
</gene>
<dbReference type="InterPro" id="IPR027275">
    <property type="entry name" value="PRC-brl_dom"/>
</dbReference>
<dbReference type="RefSeq" id="WP_116024969.1">
    <property type="nucleotide sequence ID" value="NZ_QTTT01000001.1"/>
</dbReference>
<dbReference type="Pfam" id="PF05239">
    <property type="entry name" value="PRC"/>
    <property type="match status" value="1"/>
</dbReference>
<keyword evidence="5" id="KW-1185">Reference proteome</keyword>
<dbReference type="NCBIfam" id="TIGR02271">
    <property type="entry name" value="YsnF/AvaK domain"/>
    <property type="match status" value="1"/>
</dbReference>
<protein>
    <submittedName>
        <fullName evidence="4">Uncharacterized protein (TIGR02271 family)</fullName>
    </submittedName>
</protein>
<dbReference type="AlphaFoldDB" id="A0A3D9T4T1"/>
<organism evidence="4 5">
    <name type="scientific">Thermomonospora umbrina</name>
    <dbReference type="NCBI Taxonomy" id="111806"/>
    <lineage>
        <taxon>Bacteria</taxon>
        <taxon>Bacillati</taxon>
        <taxon>Actinomycetota</taxon>
        <taxon>Actinomycetes</taxon>
        <taxon>Streptosporangiales</taxon>
        <taxon>Thermomonosporaceae</taxon>
        <taxon>Thermomonospora</taxon>
    </lineage>
</organism>
<dbReference type="InterPro" id="IPR019060">
    <property type="entry name" value="DUF2382"/>
</dbReference>
<dbReference type="Gene3D" id="3.90.50.10">
    <property type="entry name" value="Photosynthetic Reaction Center, subunit H, domain 2"/>
    <property type="match status" value="1"/>
</dbReference>
<dbReference type="GO" id="GO:0030077">
    <property type="term" value="C:plasma membrane light-harvesting complex"/>
    <property type="evidence" value="ECO:0007669"/>
    <property type="project" value="InterPro"/>
</dbReference>